<dbReference type="RefSeq" id="WP_090858742.1">
    <property type="nucleotide sequence ID" value="NZ_FMZM01000009.1"/>
</dbReference>
<name>A0A1G6W1M2_9ACTN</name>
<evidence type="ECO:0000313" key="2">
    <source>
        <dbReference type="Proteomes" id="UP000199034"/>
    </source>
</evidence>
<dbReference type="Proteomes" id="UP000199034">
    <property type="component" value="Unassembled WGS sequence"/>
</dbReference>
<dbReference type="EMBL" id="FMZM01000009">
    <property type="protein sequence ID" value="SDD58935.1"/>
    <property type="molecule type" value="Genomic_DNA"/>
</dbReference>
<gene>
    <name evidence="1" type="ORF">SAMN05421872_109109</name>
</gene>
<sequence length="198" mass="21749">MRRVRDLVVLVVRLELQMYGGLLRLVRRRPDVPPGTTPVRYVGAVAALLWGITIVSAVELVVLHLIIPWHAVRLAADVVGIWGLAWCLGMTACHYVYPHLLDDAGLRLRTAKRTPAVEVPWSQVAAVVVAEKGRESSRSLQVEDGVLHVVVGSRTNVTLRLAAPLVVEVRGASYGVGEVRFFADEPREVVAAIRERVS</sequence>
<protein>
    <submittedName>
        <fullName evidence="1">Uncharacterized protein</fullName>
    </submittedName>
</protein>
<proteinExistence type="predicted"/>
<keyword evidence="2" id="KW-1185">Reference proteome</keyword>
<reference evidence="1 2" key="1">
    <citation type="submission" date="2016-10" db="EMBL/GenBank/DDBJ databases">
        <authorList>
            <person name="de Groot N.N."/>
        </authorList>
    </citation>
    <scope>NUCLEOTIDE SEQUENCE [LARGE SCALE GENOMIC DNA]</scope>
    <source>
        <strain evidence="1 2">CGMCC 4.6858</strain>
    </source>
</reference>
<accession>A0A1G6W1M2</accession>
<dbReference type="OrthoDB" id="4990523at2"/>
<dbReference type="STRING" id="1045774.SAMN05421872_109109"/>
<dbReference type="AlphaFoldDB" id="A0A1G6W1M2"/>
<evidence type="ECO:0000313" key="1">
    <source>
        <dbReference type="EMBL" id="SDD58935.1"/>
    </source>
</evidence>
<organism evidence="1 2">
    <name type="scientific">Nocardioides lianchengensis</name>
    <dbReference type="NCBI Taxonomy" id="1045774"/>
    <lineage>
        <taxon>Bacteria</taxon>
        <taxon>Bacillati</taxon>
        <taxon>Actinomycetota</taxon>
        <taxon>Actinomycetes</taxon>
        <taxon>Propionibacteriales</taxon>
        <taxon>Nocardioidaceae</taxon>
        <taxon>Nocardioides</taxon>
    </lineage>
</organism>